<dbReference type="RefSeq" id="WP_283832986.1">
    <property type="nucleotide sequence ID" value="NZ_JASJEU010000024.1"/>
</dbReference>
<proteinExistence type="predicted"/>
<reference evidence="1 2" key="1">
    <citation type="submission" date="2023-05" db="EMBL/GenBank/DDBJ databases">
        <title>Gordonibacter KGMB12511T sp. nov., isolated from faeces of healthy Korean.</title>
        <authorList>
            <person name="Kim H.S."/>
            <person name="Kim J.-S."/>
            <person name="Suh M.K."/>
            <person name="Eom M.K."/>
            <person name="Do H.E."/>
            <person name="Lee J.-S."/>
        </authorList>
    </citation>
    <scope>NUCLEOTIDE SEQUENCE [LARGE SCALE GENOMIC DNA]</scope>
    <source>
        <strain evidence="1 2">KGMB12511</strain>
    </source>
</reference>
<organism evidence="1 2">
    <name type="scientific">Gordonibacter faecis</name>
    <dbReference type="NCBI Taxonomy" id="3047475"/>
    <lineage>
        <taxon>Bacteria</taxon>
        <taxon>Bacillati</taxon>
        <taxon>Actinomycetota</taxon>
        <taxon>Coriobacteriia</taxon>
        <taxon>Eggerthellales</taxon>
        <taxon>Eggerthellaceae</taxon>
        <taxon>Gordonibacter</taxon>
    </lineage>
</organism>
<keyword evidence="2" id="KW-1185">Reference proteome</keyword>
<sequence>MNAYEFIDAYVGHWVDAGGTIYGNSLDDVYRSAVALHNELFPPVAEHVEFGFVEQVPNEVEERAWG</sequence>
<gene>
    <name evidence="1" type="ORF">QNJ86_12570</name>
</gene>
<dbReference type="EMBL" id="JASJEU010000024">
    <property type="protein sequence ID" value="MDJ1651638.1"/>
    <property type="molecule type" value="Genomic_DNA"/>
</dbReference>
<comment type="caution">
    <text evidence="1">The sequence shown here is derived from an EMBL/GenBank/DDBJ whole genome shotgun (WGS) entry which is preliminary data.</text>
</comment>
<name>A0ABT7DQ29_9ACTN</name>
<protein>
    <submittedName>
        <fullName evidence="1">Uncharacterized protein</fullName>
    </submittedName>
</protein>
<accession>A0ABT7DQ29</accession>
<evidence type="ECO:0000313" key="1">
    <source>
        <dbReference type="EMBL" id="MDJ1651638.1"/>
    </source>
</evidence>
<evidence type="ECO:0000313" key="2">
    <source>
        <dbReference type="Proteomes" id="UP001232750"/>
    </source>
</evidence>
<dbReference type="Proteomes" id="UP001232750">
    <property type="component" value="Unassembled WGS sequence"/>
</dbReference>